<evidence type="ECO:0000256" key="1">
    <source>
        <dbReference type="SAM" id="MobiDB-lite"/>
    </source>
</evidence>
<name>A0A6P8Y9K2_THRPL</name>
<accession>A0A6P8Y9K2</accession>
<dbReference type="RefSeq" id="XP_034232821.1">
    <property type="nucleotide sequence ID" value="XM_034376930.1"/>
</dbReference>
<reference evidence="3" key="1">
    <citation type="submission" date="2025-08" db="UniProtKB">
        <authorList>
            <consortium name="RefSeq"/>
        </authorList>
    </citation>
    <scope>IDENTIFICATION</scope>
    <source>
        <tissue evidence="3">Total insect</tissue>
    </source>
</reference>
<dbReference type="Proteomes" id="UP000515158">
    <property type="component" value="Unplaced"/>
</dbReference>
<feature type="region of interest" description="Disordered" evidence="1">
    <location>
        <begin position="86"/>
        <end position="106"/>
    </location>
</feature>
<sequence>MQLLAIINFQKLLAVQAWHQESPVQGLEWASILNLILKLFKRKMIQDKKVKQHLIVKFSWKKLLCSKQQITRPRLGLSVNGQDQSAVLEKKNDTREESRSTSTREVATFLKAADKPQLGLGLGSSGQHQSATLKKKHGSIQESDSTSEREVDSDDVGLLDASISSPEARSSDDESLAVETDVSTCKKPVRKLFSKALDENRLAKPLSPQSVVDSTPSTCSFNARRVKANCDAMKTTCIKGNA</sequence>
<dbReference type="AlphaFoldDB" id="A0A6P8Y9K2"/>
<dbReference type="InParanoid" id="A0A6P8Y9K2"/>
<evidence type="ECO:0000313" key="3">
    <source>
        <dbReference type="RefSeq" id="XP_034232821.1"/>
    </source>
</evidence>
<organism evidence="3">
    <name type="scientific">Thrips palmi</name>
    <name type="common">Melon thrips</name>
    <dbReference type="NCBI Taxonomy" id="161013"/>
    <lineage>
        <taxon>Eukaryota</taxon>
        <taxon>Metazoa</taxon>
        <taxon>Ecdysozoa</taxon>
        <taxon>Arthropoda</taxon>
        <taxon>Hexapoda</taxon>
        <taxon>Insecta</taxon>
        <taxon>Pterygota</taxon>
        <taxon>Neoptera</taxon>
        <taxon>Paraneoptera</taxon>
        <taxon>Thysanoptera</taxon>
        <taxon>Terebrantia</taxon>
        <taxon>Thripoidea</taxon>
        <taxon>Thripidae</taxon>
        <taxon>Thrips</taxon>
    </lineage>
</organism>
<gene>
    <name evidence="3" type="primary">LOC117640425</name>
</gene>
<proteinExistence type="predicted"/>
<feature type="region of interest" description="Disordered" evidence="1">
    <location>
        <begin position="118"/>
        <end position="156"/>
    </location>
</feature>
<feature type="compositionally biased region" description="Basic and acidic residues" evidence="1">
    <location>
        <begin position="88"/>
        <end position="99"/>
    </location>
</feature>
<protein>
    <submittedName>
        <fullName evidence="3">Uncharacterized protein LOC117640425</fullName>
    </submittedName>
</protein>
<evidence type="ECO:0000313" key="2">
    <source>
        <dbReference type="Proteomes" id="UP000515158"/>
    </source>
</evidence>
<dbReference type="GeneID" id="117640425"/>
<dbReference type="KEGG" id="tpal:117640425"/>
<keyword evidence="2" id="KW-1185">Reference proteome</keyword>